<gene>
    <name evidence="1" type="ORF">BDM02DRAFT_3120277</name>
</gene>
<evidence type="ECO:0000313" key="2">
    <source>
        <dbReference type="Proteomes" id="UP000886501"/>
    </source>
</evidence>
<reference evidence="1" key="1">
    <citation type="submission" date="2019-10" db="EMBL/GenBank/DDBJ databases">
        <authorList>
            <consortium name="DOE Joint Genome Institute"/>
            <person name="Kuo A."/>
            <person name="Miyauchi S."/>
            <person name="Kiss E."/>
            <person name="Drula E."/>
            <person name="Kohler A."/>
            <person name="Sanchez-Garcia M."/>
            <person name="Andreopoulos B."/>
            <person name="Barry K.W."/>
            <person name="Bonito G."/>
            <person name="Buee M."/>
            <person name="Carver A."/>
            <person name="Chen C."/>
            <person name="Cichocki N."/>
            <person name="Clum A."/>
            <person name="Culley D."/>
            <person name="Crous P.W."/>
            <person name="Fauchery L."/>
            <person name="Girlanda M."/>
            <person name="Hayes R."/>
            <person name="Keri Z."/>
            <person name="Labutti K."/>
            <person name="Lipzen A."/>
            <person name="Lombard V."/>
            <person name="Magnuson J."/>
            <person name="Maillard F."/>
            <person name="Morin E."/>
            <person name="Murat C."/>
            <person name="Nolan M."/>
            <person name="Ohm R."/>
            <person name="Pangilinan J."/>
            <person name="Pereira M."/>
            <person name="Perotto S."/>
            <person name="Peter M."/>
            <person name="Riley R."/>
            <person name="Sitrit Y."/>
            <person name="Stielow B."/>
            <person name="Szollosi G."/>
            <person name="Zifcakova L."/>
            <person name="Stursova M."/>
            <person name="Spatafora J.W."/>
            <person name="Tedersoo L."/>
            <person name="Vaario L.-M."/>
            <person name="Yamada A."/>
            <person name="Yan M."/>
            <person name="Wang P."/>
            <person name="Xu J."/>
            <person name="Bruns T."/>
            <person name="Baldrian P."/>
            <person name="Vilgalys R."/>
            <person name="Henrissat B."/>
            <person name="Grigoriev I.V."/>
            <person name="Hibbett D."/>
            <person name="Nagy L.G."/>
            <person name="Martin F.M."/>
        </authorList>
    </citation>
    <scope>NUCLEOTIDE SEQUENCE</scope>
    <source>
        <strain evidence="1">P2</strain>
    </source>
</reference>
<reference evidence="1" key="2">
    <citation type="journal article" date="2020" name="Nat. Commun.">
        <title>Large-scale genome sequencing of mycorrhizal fungi provides insights into the early evolution of symbiotic traits.</title>
        <authorList>
            <person name="Miyauchi S."/>
            <person name="Kiss E."/>
            <person name="Kuo A."/>
            <person name="Drula E."/>
            <person name="Kohler A."/>
            <person name="Sanchez-Garcia M."/>
            <person name="Morin E."/>
            <person name="Andreopoulos B."/>
            <person name="Barry K.W."/>
            <person name="Bonito G."/>
            <person name="Buee M."/>
            <person name="Carver A."/>
            <person name="Chen C."/>
            <person name="Cichocki N."/>
            <person name="Clum A."/>
            <person name="Culley D."/>
            <person name="Crous P.W."/>
            <person name="Fauchery L."/>
            <person name="Girlanda M."/>
            <person name="Hayes R.D."/>
            <person name="Keri Z."/>
            <person name="LaButti K."/>
            <person name="Lipzen A."/>
            <person name="Lombard V."/>
            <person name="Magnuson J."/>
            <person name="Maillard F."/>
            <person name="Murat C."/>
            <person name="Nolan M."/>
            <person name="Ohm R.A."/>
            <person name="Pangilinan J."/>
            <person name="Pereira M.F."/>
            <person name="Perotto S."/>
            <person name="Peter M."/>
            <person name="Pfister S."/>
            <person name="Riley R."/>
            <person name="Sitrit Y."/>
            <person name="Stielow J.B."/>
            <person name="Szollosi G."/>
            <person name="Zifcakova L."/>
            <person name="Stursova M."/>
            <person name="Spatafora J.W."/>
            <person name="Tedersoo L."/>
            <person name="Vaario L.M."/>
            <person name="Yamada A."/>
            <person name="Yan M."/>
            <person name="Wang P."/>
            <person name="Xu J."/>
            <person name="Bruns T."/>
            <person name="Baldrian P."/>
            <person name="Vilgalys R."/>
            <person name="Dunand C."/>
            <person name="Henrissat B."/>
            <person name="Grigoriev I.V."/>
            <person name="Hibbett D."/>
            <person name="Nagy L.G."/>
            <person name="Martin F.M."/>
        </authorList>
    </citation>
    <scope>NUCLEOTIDE SEQUENCE</scope>
    <source>
        <strain evidence="1">P2</strain>
    </source>
</reference>
<accession>A0ACB6Z6L2</accession>
<proteinExistence type="predicted"/>
<protein>
    <submittedName>
        <fullName evidence="1">Uncharacterized protein</fullName>
    </submittedName>
</protein>
<evidence type="ECO:0000313" key="1">
    <source>
        <dbReference type="EMBL" id="KAF9645380.1"/>
    </source>
</evidence>
<dbReference type="EMBL" id="MU118092">
    <property type="protein sequence ID" value="KAF9645380.1"/>
    <property type="molecule type" value="Genomic_DNA"/>
</dbReference>
<dbReference type="Proteomes" id="UP000886501">
    <property type="component" value="Unassembled WGS sequence"/>
</dbReference>
<organism evidence="1 2">
    <name type="scientific">Thelephora ganbajun</name>
    <name type="common">Ganba fungus</name>
    <dbReference type="NCBI Taxonomy" id="370292"/>
    <lineage>
        <taxon>Eukaryota</taxon>
        <taxon>Fungi</taxon>
        <taxon>Dikarya</taxon>
        <taxon>Basidiomycota</taxon>
        <taxon>Agaricomycotina</taxon>
        <taxon>Agaricomycetes</taxon>
        <taxon>Thelephorales</taxon>
        <taxon>Thelephoraceae</taxon>
        <taxon>Thelephora</taxon>
    </lineage>
</organism>
<comment type="caution">
    <text evidence="1">The sequence shown here is derived from an EMBL/GenBank/DDBJ whole genome shotgun (WGS) entry which is preliminary data.</text>
</comment>
<name>A0ACB6Z6L2_THEGA</name>
<sequence>MTPPSLHLQTTYCPPQYIQTIPLSHMVMPGKVTTTQSLSGPSSGVPKVAITVFTKTPAEHLEERRWPTVYGPGKLSPEYWRRAARRWKEGEKFPEWALPDPPSGFIRVKWYSQFERLDCEDGELEANVLLECNGCLNLTRIENMWGIDRCIPVDPWRMRRFEPRIPHLLSPIAIECLKDTEGAIRLMEEVSEPVQRLRAVRWRVIRFFRDCEDVPIILGLLFLVAIFSTLRLLFGWSFGFRSWDWAAGLGALVPSQWVRNASFPSLPSLE</sequence>
<keyword evidence="2" id="KW-1185">Reference proteome</keyword>